<comment type="caution">
    <text evidence="2">The sequence shown here is derived from an EMBL/GenBank/DDBJ whole genome shotgun (WGS) entry which is preliminary data.</text>
</comment>
<feature type="region of interest" description="Disordered" evidence="1">
    <location>
        <begin position="172"/>
        <end position="191"/>
    </location>
</feature>
<gene>
    <name evidence="2" type="ORF">PHLCEN_2v8146</name>
</gene>
<feature type="compositionally biased region" description="Low complexity" evidence="1">
    <location>
        <begin position="220"/>
        <end position="237"/>
    </location>
</feature>
<proteinExistence type="predicted"/>
<dbReference type="Proteomes" id="UP000186601">
    <property type="component" value="Unassembled WGS sequence"/>
</dbReference>
<dbReference type="AlphaFoldDB" id="A0A2R6NUK0"/>
<sequence length="313" mass="33986">MPRKRKSTPPPPLQTCTKNKSTHPGLPDLGPPRRPTEVVQAEKVTKAKAQAEADATQMSAIEAVAAVENRMQIDNELAEKEGNHPGPPTRHLLPRAKQAKPAEISQNLNLVETAVTLTNLSWVRMRMWRKSEEVVDNDESDSSESIELAQGRGKPKKHGRADVIAARHTKLAEKGKEAAQRSTPAVATKKTTQVKSLRAGVSTGLVDGWKSVVQRPGGHSTSSISSRSCSSLPPLSSEGDTTDDGIHLGTFADDHDAAEHKGLDSSEEYWTRPVSFGLKKKTDGAYYAPNPRSSRELSQDAIEVPMKDPKTSK</sequence>
<accession>A0A2R6NUK0</accession>
<feature type="region of interest" description="Disordered" evidence="1">
    <location>
        <begin position="212"/>
        <end position="253"/>
    </location>
</feature>
<protein>
    <submittedName>
        <fullName evidence="2">Uncharacterized protein</fullName>
    </submittedName>
</protein>
<feature type="region of interest" description="Disordered" evidence="1">
    <location>
        <begin position="1"/>
        <end position="56"/>
    </location>
</feature>
<feature type="compositionally biased region" description="Basic and acidic residues" evidence="1">
    <location>
        <begin position="73"/>
        <end position="83"/>
    </location>
</feature>
<organism evidence="2 3">
    <name type="scientific">Hermanssonia centrifuga</name>
    <dbReference type="NCBI Taxonomy" id="98765"/>
    <lineage>
        <taxon>Eukaryota</taxon>
        <taxon>Fungi</taxon>
        <taxon>Dikarya</taxon>
        <taxon>Basidiomycota</taxon>
        <taxon>Agaricomycotina</taxon>
        <taxon>Agaricomycetes</taxon>
        <taxon>Polyporales</taxon>
        <taxon>Meruliaceae</taxon>
        <taxon>Hermanssonia</taxon>
    </lineage>
</organism>
<feature type="non-terminal residue" evidence="2">
    <location>
        <position position="313"/>
    </location>
</feature>
<feature type="region of interest" description="Disordered" evidence="1">
    <location>
        <begin position="136"/>
        <end position="160"/>
    </location>
</feature>
<name>A0A2R6NUK0_9APHY</name>
<feature type="region of interest" description="Disordered" evidence="1">
    <location>
        <begin position="73"/>
        <end position="100"/>
    </location>
</feature>
<reference evidence="2 3" key="1">
    <citation type="submission" date="2018-02" db="EMBL/GenBank/DDBJ databases">
        <title>Genome sequence of the basidiomycete white-rot fungus Phlebia centrifuga.</title>
        <authorList>
            <person name="Granchi Z."/>
            <person name="Peng M."/>
            <person name="de Vries R.P."/>
            <person name="Hilden K."/>
            <person name="Makela M.R."/>
            <person name="Grigoriev I."/>
            <person name="Riley R."/>
        </authorList>
    </citation>
    <scope>NUCLEOTIDE SEQUENCE [LARGE SCALE GENOMIC DNA]</scope>
    <source>
        <strain evidence="2 3">FBCC195</strain>
    </source>
</reference>
<keyword evidence="3" id="KW-1185">Reference proteome</keyword>
<evidence type="ECO:0000313" key="3">
    <source>
        <dbReference type="Proteomes" id="UP000186601"/>
    </source>
</evidence>
<evidence type="ECO:0000313" key="2">
    <source>
        <dbReference type="EMBL" id="PSR76922.1"/>
    </source>
</evidence>
<dbReference type="EMBL" id="MLYV02000825">
    <property type="protein sequence ID" value="PSR76922.1"/>
    <property type="molecule type" value="Genomic_DNA"/>
</dbReference>
<evidence type="ECO:0000256" key="1">
    <source>
        <dbReference type="SAM" id="MobiDB-lite"/>
    </source>
</evidence>
<feature type="compositionally biased region" description="Polar residues" evidence="1">
    <location>
        <begin position="180"/>
        <end position="191"/>
    </location>
</feature>
<feature type="region of interest" description="Disordered" evidence="1">
    <location>
        <begin position="281"/>
        <end position="313"/>
    </location>
</feature>